<reference evidence="4" key="1">
    <citation type="submission" date="2016-06" db="UniProtKB">
        <authorList>
            <consortium name="WormBaseParasite"/>
        </authorList>
    </citation>
    <scope>IDENTIFICATION</scope>
</reference>
<evidence type="ECO:0000256" key="1">
    <source>
        <dbReference type="SAM" id="Phobius"/>
    </source>
</evidence>
<keyword evidence="1" id="KW-0812">Transmembrane</keyword>
<name>A0A183J0N2_9BILA</name>
<proteinExistence type="predicted"/>
<dbReference type="AlphaFoldDB" id="A0A183J0N2"/>
<gene>
    <name evidence="2" type="ORF">SBAD_LOCUS9430</name>
</gene>
<protein>
    <submittedName>
        <fullName evidence="2 4">Uncharacterized protein</fullName>
    </submittedName>
</protein>
<keyword evidence="3" id="KW-1185">Reference proteome</keyword>
<keyword evidence="1" id="KW-0472">Membrane</keyword>
<evidence type="ECO:0000313" key="3">
    <source>
        <dbReference type="Proteomes" id="UP000270296"/>
    </source>
</evidence>
<dbReference type="WBParaSite" id="SBAD_0000977301-mRNA-1">
    <property type="protein sequence ID" value="SBAD_0000977301-mRNA-1"/>
    <property type="gene ID" value="SBAD_0000977301"/>
</dbReference>
<dbReference type="EMBL" id="UZAM01012713">
    <property type="protein sequence ID" value="VDP23111.1"/>
    <property type="molecule type" value="Genomic_DNA"/>
</dbReference>
<dbReference type="Proteomes" id="UP000270296">
    <property type="component" value="Unassembled WGS sequence"/>
</dbReference>
<accession>A0A183J0N2</accession>
<reference evidence="2 3" key="2">
    <citation type="submission" date="2018-11" db="EMBL/GenBank/DDBJ databases">
        <authorList>
            <consortium name="Pathogen Informatics"/>
        </authorList>
    </citation>
    <scope>NUCLEOTIDE SEQUENCE [LARGE SCALE GENOMIC DNA]</scope>
</reference>
<organism evidence="4">
    <name type="scientific">Soboliphyme baturini</name>
    <dbReference type="NCBI Taxonomy" id="241478"/>
    <lineage>
        <taxon>Eukaryota</taxon>
        <taxon>Metazoa</taxon>
        <taxon>Ecdysozoa</taxon>
        <taxon>Nematoda</taxon>
        <taxon>Enoplea</taxon>
        <taxon>Dorylaimia</taxon>
        <taxon>Dioctophymatida</taxon>
        <taxon>Dioctophymatoidea</taxon>
        <taxon>Soboliphymatidae</taxon>
        <taxon>Soboliphyme</taxon>
    </lineage>
</organism>
<keyword evidence="1" id="KW-1133">Transmembrane helix</keyword>
<sequence>MLEFPSPSPAHALKWWRANGHRSLAGLMLTICPLLFIPPLLPHSLFLAPKRYGRGERREEGRACHLSSPRLASPLLPMPLLSHGFITRRRSAVSPSVMCQSESLARLPIGESWH</sequence>
<feature type="transmembrane region" description="Helical" evidence="1">
    <location>
        <begin position="24"/>
        <end position="48"/>
    </location>
</feature>
<evidence type="ECO:0000313" key="2">
    <source>
        <dbReference type="EMBL" id="VDP23111.1"/>
    </source>
</evidence>
<evidence type="ECO:0000313" key="4">
    <source>
        <dbReference type="WBParaSite" id="SBAD_0000977301-mRNA-1"/>
    </source>
</evidence>